<proteinExistence type="predicted"/>
<dbReference type="EMBL" id="SRPW01000854">
    <property type="protein sequence ID" value="KAG6011614.1"/>
    <property type="molecule type" value="Genomic_DNA"/>
</dbReference>
<feature type="signal peptide" evidence="1">
    <location>
        <begin position="1"/>
        <end position="18"/>
    </location>
</feature>
<accession>A0A9P7NBH3</accession>
<evidence type="ECO:0000313" key="2">
    <source>
        <dbReference type="EMBL" id="KAG6011614.1"/>
    </source>
</evidence>
<evidence type="ECO:0000313" key="3">
    <source>
        <dbReference type="Proteomes" id="UP000748025"/>
    </source>
</evidence>
<feature type="chain" id="PRO_5040407102" evidence="1">
    <location>
        <begin position="19"/>
        <end position="141"/>
    </location>
</feature>
<protein>
    <submittedName>
        <fullName evidence="2">Uncharacterized protein</fullName>
    </submittedName>
</protein>
<dbReference type="AlphaFoldDB" id="A0A9P7NBH3"/>
<sequence>MLPVYISILASALGLASAQLQPCGFKIAPCPDDQICVPDSPRCSNLDRCPGTCQYVPCGGFRATPVTCPPGTECRDDPRTPRGCGLACDAPGICISLNAPPCAGFAGLACPAGYHCYDVPYDGCDPLKGGADCLGICLRGP</sequence>
<name>A0A9P7NBH3_9HYPO</name>
<organism evidence="2 3">
    <name type="scientific">Claviceps pusilla</name>
    <dbReference type="NCBI Taxonomy" id="123648"/>
    <lineage>
        <taxon>Eukaryota</taxon>
        <taxon>Fungi</taxon>
        <taxon>Dikarya</taxon>
        <taxon>Ascomycota</taxon>
        <taxon>Pezizomycotina</taxon>
        <taxon>Sordariomycetes</taxon>
        <taxon>Hypocreomycetidae</taxon>
        <taxon>Hypocreales</taxon>
        <taxon>Clavicipitaceae</taxon>
        <taxon>Claviceps</taxon>
    </lineage>
</organism>
<gene>
    <name evidence="2" type="ORF">E4U43_008211</name>
</gene>
<evidence type="ECO:0000256" key="1">
    <source>
        <dbReference type="SAM" id="SignalP"/>
    </source>
</evidence>
<keyword evidence="3" id="KW-1185">Reference proteome</keyword>
<dbReference type="Proteomes" id="UP000748025">
    <property type="component" value="Unassembled WGS sequence"/>
</dbReference>
<comment type="caution">
    <text evidence="2">The sequence shown here is derived from an EMBL/GenBank/DDBJ whole genome shotgun (WGS) entry which is preliminary data.</text>
</comment>
<keyword evidence="1" id="KW-0732">Signal</keyword>
<reference evidence="2" key="1">
    <citation type="journal article" date="2020" name="bioRxiv">
        <title>Whole genome comparisons of ergot fungi reveals the divergence and evolution of species within the genus Claviceps are the result of varying mechanisms driving genome evolution and host range expansion.</title>
        <authorList>
            <person name="Wyka S.A."/>
            <person name="Mondo S.J."/>
            <person name="Liu M."/>
            <person name="Dettman J."/>
            <person name="Nalam V."/>
            <person name="Broders K.D."/>
        </authorList>
    </citation>
    <scope>NUCLEOTIDE SEQUENCE</scope>
    <source>
        <strain evidence="2">CCC 602</strain>
    </source>
</reference>
<dbReference type="OrthoDB" id="3799394at2759"/>